<dbReference type="EMBL" id="KV448300">
    <property type="protein sequence ID" value="OAX38339.1"/>
    <property type="molecule type" value="Genomic_DNA"/>
</dbReference>
<dbReference type="AlphaFoldDB" id="A0A1B7N0F3"/>
<proteinExistence type="predicted"/>
<evidence type="ECO:0000313" key="1">
    <source>
        <dbReference type="EMBL" id="OAX38339.1"/>
    </source>
</evidence>
<dbReference type="InParanoid" id="A0A1B7N0F3"/>
<sequence>MRLSHRVVICPACMALDAVQELGSANGQMTQEWPPQLCYVLICAKAEESHQLHRRDASLVVQLTECDVFNAKRCGLV</sequence>
<keyword evidence="2" id="KW-1185">Reference proteome</keyword>
<gene>
    <name evidence="1" type="ORF">K503DRAFT_166253</name>
</gene>
<name>A0A1B7N0F3_9AGAM</name>
<protein>
    <submittedName>
        <fullName evidence="1">Uncharacterized protein</fullName>
    </submittedName>
</protein>
<organism evidence="1 2">
    <name type="scientific">Rhizopogon vinicolor AM-OR11-026</name>
    <dbReference type="NCBI Taxonomy" id="1314800"/>
    <lineage>
        <taxon>Eukaryota</taxon>
        <taxon>Fungi</taxon>
        <taxon>Dikarya</taxon>
        <taxon>Basidiomycota</taxon>
        <taxon>Agaricomycotina</taxon>
        <taxon>Agaricomycetes</taxon>
        <taxon>Agaricomycetidae</taxon>
        <taxon>Boletales</taxon>
        <taxon>Suillineae</taxon>
        <taxon>Rhizopogonaceae</taxon>
        <taxon>Rhizopogon</taxon>
    </lineage>
</organism>
<reference evidence="1 2" key="1">
    <citation type="submission" date="2016-06" db="EMBL/GenBank/DDBJ databases">
        <title>Comparative genomics of the ectomycorrhizal sister species Rhizopogon vinicolor and Rhizopogon vesiculosus (Basidiomycota: Boletales) reveals a divergence of the mating type B locus.</title>
        <authorList>
            <consortium name="DOE Joint Genome Institute"/>
            <person name="Mujic A.B."/>
            <person name="Kuo A."/>
            <person name="Tritt A."/>
            <person name="Lipzen A."/>
            <person name="Chen C."/>
            <person name="Johnson J."/>
            <person name="Sharma A."/>
            <person name="Barry K."/>
            <person name="Grigoriev I.V."/>
            <person name="Spatafora J.W."/>
        </authorList>
    </citation>
    <scope>NUCLEOTIDE SEQUENCE [LARGE SCALE GENOMIC DNA]</scope>
    <source>
        <strain evidence="1 2">AM-OR11-026</strain>
    </source>
</reference>
<evidence type="ECO:0000313" key="2">
    <source>
        <dbReference type="Proteomes" id="UP000092154"/>
    </source>
</evidence>
<dbReference type="Proteomes" id="UP000092154">
    <property type="component" value="Unassembled WGS sequence"/>
</dbReference>
<accession>A0A1B7N0F3</accession>